<evidence type="ECO:0000259" key="3">
    <source>
        <dbReference type="SMART" id="SM00943"/>
    </source>
</evidence>
<dbReference type="InterPro" id="IPR015330">
    <property type="entry name" value="DNA_primase/pol_bifunc_N"/>
</dbReference>
<dbReference type="PANTHER" id="PTHR35372">
    <property type="entry name" value="ATP BINDING PROTEIN-RELATED"/>
    <property type="match status" value="1"/>
</dbReference>
<dbReference type="SUPFAM" id="SSF56747">
    <property type="entry name" value="Prim-pol domain"/>
    <property type="match status" value="1"/>
</dbReference>
<evidence type="ECO:0000256" key="1">
    <source>
        <dbReference type="ARBA" id="ARBA00022801"/>
    </source>
</evidence>
<keyword evidence="5" id="KW-1185">Reference proteome</keyword>
<feature type="region of interest" description="Disordered" evidence="2">
    <location>
        <begin position="186"/>
        <end position="209"/>
    </location>
</feature>
<dbReference type="Proteomes" id="UP000054558">
    <property type="component" value="Unassembled WGS sequence"/>
</dbReference>
<organism evidence="4 5">
    <name type="scientific">Klebsormidium nitens</name>
    <name type="common">Green alga</name>
    <name type="synonym">Ulothrix nitens</name>
    <dbReference type="NCBI Taxonomy" id="105231"/>
    <lineage>
        <taxon>Eukaryota</taxon>
        <taxon>Viridiplantae</taxon>
        <taxon>Streptophyta</taxon>
        <taxon>Klebsormidiophyceae</taxon>
        <taxon>Klebsormidiales</taxon>
        <taxon>Klebsormidiaceae</taxon>
        <taxon>Klebsormidium</taxon>
    </lineage>
</organism>
<feature type="domain" description="DNA primase/polymerase bifunctional N-terminal" evidence="3">
    <location>
        <begin position="2"/>
        <end position="153"/>
    </location>
</feature>
<sequence>MHISKIQRQWERSINQAMKEKRDANGLAILAGVSGVYVLDIDVAAKGGKRPGTELWQQLVEIHGEPETLNARTGSGGLHLYFKLDSPGLKWRRNFQGLKVDDKTFGVDGRGIGGVVFASPTSYLNAHGKLATYYEWINGPPSYEACQVMPIWLAELVNNHAGHSTGAATIDEEEGGEVSGARIDATMPGRVESPSFKQDRSSPSLEPPHGRELLMAELSKLLSEKAGDSTSTYAGSLPHGLYGTYYCYRTHGPRRCFFGHMHSGSNNFNLLKRELHVYYRCHGDECSHKPVKKLGVLENLKAALQDATADPVDPHDDMRVVTQYTRGTRDVQDLLLKIVIEHAAPQAYAYLGRLFAYMYLIEGRILVTTNEAERSRDQLFFVWDGTSWVQDTSNLVSSVFTCQMGCLLAWFDRQRERCLGTLYASRSELEGFVVDGVPKPLDPNLVNPKQMRKIRMAMETPDFPSDDTALIRRLVLLMFNYTFKNPHELDATNKMHRPIDVTLKPYFESDEGAADTLDFCVQGAIMYYAKRALAPASKVLSPVPEEFSAAVREYASENDKLQFFIDEACTTKETAEGEAASVTRIEFVEAFTNFLYSSGHDVALAGDGLTRAMRLKGFPQERGKAILIRTIDGKKRLRGFFGIRLKTKEELGRTDAQGNLP</sequence>
<dbReference type="GO" id="GO:0016787">
    <property type="term" value="F:hydrolase activity"/>
    <property type="evidence" value="ECO:0007669"/>
    <property type="project" value="UniProtKB-KW"/>
</dbReference>
<evidence type="ECO:0000313" key="4">
    <source>
        <dbReference type="EMBL" id="GAQ85303.1"/>
    </source>
</evidence>
<dbReference type="Pfam" id="PF09250">
    <property type="entry name" value="Prim-Pol"/>
    <property type="match status" value="1"/>
</dbReference>
<protein>
    <recommendedName>
        <fullName evidence="3">DNA primase/polymerase bifunctional N-terminal domain-containing protein</fullName>
    </recommendedName>
</protein>
<name>A0A1Y1I481_KLENI</name>
<dbReference type="EMBL" id="DF237177">
    <property type="protein sequence ID" value="GAQ85303.1"/>
    <property type="molecule type" value="Genomic_DNA"/>
</dbReference>
<evidence type="ECO:0000313" key="5">
    <source>
        <dbReference type="Proteomes" id="UP000054558"/>
    </source>
</evidence>
<accession>A0A1Y1I481</accession>
<gene>
    <name evidence="4" type="ORF">KFL_002280180</name>
</gene>
<dbReference type="AlphaFoldDB" id="A0A1Y1I481"/>
<dbReference type="SMART" id="SM00943">
    <property type="entry name" value="Prim-Pol"/>
    <property type="match status" value="1"/>
</dbReference>
<proteinExistence type="predicted"/>
<dbReference type="InterPro" id="IPR051620">
    <property type="entry name" value="ORF904-like_C"/>
</dbReference>
<keyword evidence="1" id="KW-0378">Hydrolase</keyword>
<reference evidence="4 5" key="1">
    <citation type="journal article" date="2014" name="Nat. Commun.">
        <title>Klebsormidium flaccidum genome reveals primary factors for plant terrestrial adaptation.</title>
        <authorList>
            <person name="Hori K."/>
            <person name="Maruyama F."/>
            <person name="Fujisawa T."/>
            <person name="Togashi T."/>
            <person name="Yamamoto N."/>
            <person name="Seo M."/>
            <person name="Sato S."/>
            <person name="Yamada T."/>
            <person name="Mori H."/>
            <person name="Tajima N."/>
            <person name="Moriyama T."/>
            <person name="Ikeuchi M."/>
            <person name="Watanabe M."/>
            <person name="Wada H."/>
            <person name="Kobayashi K."/>
            <person name="Saito M."/>
            <person name="Masuda T."/>
            <person name="Sasaki-Sekimoto Y."/>
            <person name="Mashiguchi K."/>
            <person name="Awai K."/>
            <person name="Shimojima M."/>
            <person name="Masuda S."/>
            <person name="Iwai M."/>
            <person name="Nobusawa T."/>
            <person name="Narise T."/>
            <person name="Kondo S."/>
            <person name="Saito H."/>
            <person name="Sato R."/>
            <person name="Murakawa M."/>
            <person name="Ihara Y."/>
            <person name="Oshima-Yamada Y."/>
            <person name="Ohtaka K."/>
            <person name="Satoh M."/>
            <person name="Sonobe K."/>
            <person name="Ishii M."/>
            <person name="Ohtani R."/>
            <person name="Kanamori-Sato M."/>
            <person name="Honoki R."/>
            <person name="Miyazaki D."/>
            <person name="Mochizuki H."/>
            <person name="Umetsu J."/>
            <person name="Higashi K."/>
            <person name="Shibata D."/>
            <person name="Kamiya Y."/>
            <person name="Sato N."/>
            <person name="Nakamura Y."/>
            <person name="Tabata S."/>
            <person name="Ida S."/>
            <person name="Kurokawa K."/>
            <person name="Ohta H."/>
        </authorList>
    </citation>
    <scope>NUCLEOTIDE SEQUENCE [LARGE SCALE GENOMIC DNA]</scope>
    <source>
        <strain evidence="4 5">NIES-2285</strain>
    </source>
</reference>
<dbReference type="PANTHER" id="PTHR35372:SF2">
    <property type="entry name" value="SF3 HELICASE DOMAIN-CONTAINING PROTEIN"/>
    <property type="match status" value="1"/>
</dbReference>
<evidence type="ECO:0000256" key="2">
    <source>
        <dbReference type="SAM" id="MobiDB-lite"/>
    </source>
</evidence>